<dbReference type="InterPro" id="IPR010466">
    <property type="entry name" value="DUF1058"/>
</dbReference>
<proteinExistence type="predicted"/>
<protein>
    <submittedName>
        <fullName evidence="2">SH3-like domain-containing protein</fullName>
    </submittedName>
</protein>
<feature type="region of interest" description="Disordered" evidence="1">
    <location>
        <begin position="60"/>
        <end position="121"/>
    </location>
</feature>
<evidence type="ECO:0000313" key="3">
    <source>
        <dbReference type="Proteomes" id="UP000186098"/>
    </source>
</evidence>
<evidence type="ECO:0000313" key="2">
    <source>
        <dbReference type="EMBL" id="SIS67564.1"/>
    </source>
</evidence>
<feature type="compositionally biased region" description="Acidic residues" evidence="1">
    <location>
        <begin position="60"/>
        <end position="79"/>
    </location>
</feature>
<reference evidence="3" key="1">
    <citation type="submission" date="2017-01" db="EMBL/GenBank/DDBJ databases">
        <authorList>
            <person name="Varghese N."/>
            <person name="Submissions S."/>
        </authorList>
    </citation>
    <scope>NUCLEOTIDE SEQUENCE [LARGE SCALE GENOMIC DNA]</scope>
    <source>
        <strain evidence="3">DSM 18714</strain>
    </source>
</reference>
<gene>
    <name evidence="2" type="ORF">SAMN05421795_102414</name>
</gene>
<dbReference type="Gene3D" id="2.30.30.40">
    <property type="entry name" value="SH3 Domains"/>
    <property type="match status" value="2"/>
</dbReference>
<dbReference type="AlphaFoldDB" id="A0A1N7L173"/>
<dbReference type="Pfam" id="PF06347">
    <property type="entry name" value="SH3_4"/>
    <property type="match status" value="2"/>
</dbReference>
<dbReference type="Proteomes" id="UP000186098">
    <property type="component" value="Unassembled WGS sequence"/>
</dbReference>
<accession>A0A1N7L173</accession>
<organism evidence="2 3">
    <name type="scientific">Phaeovulum vinaykumarii</name>
    <dbReference type="NCBI Taxonomy" id="407234"/>
    <lineage>
        <taxon>Bacteria</taxon>
        <taxon>Pseudomonadati</taxon>
        <taxon>Pseudomonadota</taxon>
        <taxon>Alphaproteobacteria</taxon>
        <taxon>Rhodobacterales</taxon>
        <taxon>Paracoccaceae</taxon>
        <taxon>Phaeovulum</taxon>
    </lineage>
</organism>
<feature type="compositionally biased region" description="Low complexity" evidence="1">
    <location>
        <begin position="80"/>
        <end position="101"/>
    </location>
</feature>
<dbReference type="STRING" id="407234.SAMN05421795_102414"/>
<keyword evidence="3" id="KW-1185">Reference proteome</keyword>
<sequence>MRRIRFYLGGAAALGVVAWLMTLGADRQDAPRDLPSLAAALGGTDAAGEAAADDATVIEDTTEDPEDEAPEEAAPDESDPNAAATAPPETATPETATSARRAPPPARPGSRGAVTNLPIPRYVSLKTSEGNARRGPSLSHRIDWVFRHPGMPLRVTGEYGHWRRVEDRDGAGGWVHYSLLSGVRTAVVTDDGVRLLRSPDIRAQVVALAERGTVGRLGECNLDWCEISAQGEEGWVRKDVLWGVDPDEIRD</sequence>
<name>A0A1N7L173_9RHOB</name>
<dbReference type="EMBL" id="FTOM01000002">
    <property type="protein sequence ID" value="SIS67564.1"/>
    <property type="molecule type" value="Genomic_DNA"/>
</dbReference>
<evidence type="ECO:0000256" key="1">
    <source>
        <dbReference type="SAM" id="MobiDB-lite"/>
    </source>
</evidence>